<reference evidence="1 2" key="1">
    <citation type="submission" date="2023-07" db="EMBL/GenBank/DDBJ databases">
        <title>Functional and genomic diversity of the sorghum phyllosphere microbiome.</title>
        <authorList>
            <person name="Shade A."/>
        </authorList>
    </citation>
    <scope>NUCLEOTIDE SEQUENCE [LARGE SCALE GENOMIC DNA]</scope>
    <source>
        <strain evidence="1 2">SORGH_AS_1126</strain>
    </source>
</reference>
<dbReference type="PANTHER" id="PTHR37936">
    <property type="entry name" value="TRANSPOSASE INSC FOR INSERTION ELEMENT IS2A-RELATED"/>
    <property type="match status" value="1"/>
</dbReference>
<dbReference type="InterPro" id="IPR010921">
    <property type="entry name" value="Trp_repressor/repl_initiator"/>
</dbReference>
<dbReference type="InterPro" id="IPR002514">
    <property type="entry name" value="Transposase_8"/>
</dbReference>
<dbReference type="PANTHER" id="PTHR37936:SF3">
    <property type="entry name" value="TRANSPOSASE INSC FOR INSERTION ELEMENT IS2A-RELATED"/>
    <property type="match status" value="1"/>
</dbReference>
<dbReference type="Pfam" id="PF01527">
    <property type="entry name" value="HTH_Tnp_1"/>
    <property type="match status" value="1"/>
</dbReference>
<dbReference type="EMBL" id="JAUTBL010000002">
    <property type="protein sequence ID" value="MDQ1184623.1"/>
    <property type="molecule type" value="Genomic_DNA"/>
</dbReference>
<evidence type="ECO:0000313" key="2">
    <source>
        <dbReference type="Proteomes" id="UP001224781"/>
    </source>
</evidence>
<sequence>MSNEYRHVELLTGDVRRRRWTTEQKLTIIEQIFEPGETVSSTARRHGVAPNLL</sequence>
<keyword evidence="2" id="KW-1185">Reference proteome</keyword>
<organism evidence="1 2">
    <name type="scientific">Agrobacterium larrymoorei</name>
    <dbReference type="NCBI Taxonomy" id="160699"/>
    <lineage>
        <taxon>Bacteria</taxon>
        <taxon>Pseudomonadati</taxon>
        <taxon>Pseudomonadota</taxon>
        <taxon>Alphaproteobacteria</taxon>
        <taxon>Hyphomicrobiales</taxon>
        <taxon>Rhizobiaceae</taxon>
        <taxon>Rhizobium/Agrobacterium group</taxon>
        <taxon>Agrobacterium</taxon>
    </lineage>
</organism>
<name>A0ABU0UIE3_9HYPH</name>
<accession>A0ABU0UIE3</accession>
<protein>
    <submittedName>
        <fullName evidence="1">Transposase-like protein</fullName>
    </submittedName>
</protein>
<dbReference type="SUPFAM" id="SSF48295">
    <property type="entry name" value="TrpR-like"/>
    <property type="match status" value="1"/>
</dbReference>
<proteinExistence type="predicted"/>
<evidence type="ECO:0000313" key="1">
    <source>
        <dbReference type="EMBL" id="MDQ1184623.1"/>
    </source>
</evidence>
<comment type="caution">
    <text evidence="1">The sequence shown here is derived from an EMBL/GenBank/DDBJ whole genome shotgun (WGS) entry which is preliminary data.</text>
</comment>
<dbReference type="Proteomes" id="UP001224781">
    <property type="component" value="Unassembled WGS sequence"/>
</dbReference>
<gene>
    <name evidence="1" type="ORF">QE408_001766</name>
</gene>